<dbReference type="VEuPathDB" id="TrichDB:TVAG_331480"/>
<evidence type="ECO:0000313" key="1">
    <source>
        <dbReference type="EMBL" id="EAX92472.1"/>
    </source>
</evidence>
<reference evidence="1" key="1">
    <citation type="submission" date="2006-10" db="EMBL/GenBank/DDBJ databases">
        <authorList>
            <person name="Amadeo P."/>
            <person name="Zhao Q."/>
            <person name="Wortman J."/>
            <person name="Fraser-Liggett C."/>
            <person name="Carlton J."/>
        </authorList>
    </citation>
    <scope>NUCLEOTIDE SEQUENCE</scope>
    <source>
        <strain evidence="1">G3</strain>
    </source>
</reference>
<protein>
    <submittedName>
        <fullName evidence="1">Uncharacterized protein</fullName>
    </submittedName>
</protein>
<dbReference type="RefSeq" id="XP_001305402.1">
    <property type="nucleotide sequence ID" value="XM_001305401.1"/>
</dbReference>
<dbReference type="AlphaFoldDB" id="A2FRL0"/>
<keyword evidence="2" id="KW-1185">Reference proteome</keyword>
<dbReference type="KEGG" id="tva:4750184"/>
<evidence type="ECO:0000313" key="2">
    <source>
        <dbReference type="Proteomes" id="UP000001542"/>
    </source>
</evidence>
<organism evidence="1 2">
    <name type="scientific">Trichomonas vaginalis (strain ATCC PRA-98 / G3)</name>
    <dbReference type="NCBI Taxonomy" id="412133"/>
    <lineage>
        <taxon>Eukaryota</taxon>
        <taxon>Metamonada</taxon>
        <taxon>Parabasalia</taxon>
        <taxon>Trichomonadida</taxon>
        <taxon>Trichomonadidae</taxon>
        <taxon>Trichomonas</taxon>
    </lineage>
</organism>
<accession>A2FRL0</accession>
<reference evidence="1" key="2">
    <citation type="journal article" date="2007" name="Science">
        <title>Draft genome sequence of the sexually transmitted pathogen Trichomonas vaginalis.</title>
        <authorList>
            <person name="Carlton J.M."/>
            <person name="Hirt R.P."/>
            <person name="Silva J.C."/>
            <person name="Delcher A.L."/>
            <person name="Schatz M."/>
            <person name="Zhao Q."/>
            <person name="Wortman J.R."/>
            <person name="Bidwell S.L."/>
            <person name="Alsmark U.C.M."/>
            <person name="Besteiro S."/>
            <person name="Sicheritz-Ponten T."/>
            <person name="Noel C.J."/>
            <person name="Dacks J.B."/>
            <person name="Foster P.G."/>
            <person name="Simillion C."/>
            <person name="Van de Peer Y."/>
            <person name="Miranda-Saavedra D."/>
            <person name="Barton G.J."/>
            <person name="Westrop G.D."/>
            <person name="Mueller S."/>
            <person name="Dessi D."/>
            <person name="Fiori P.L."/>
            <person name="Ren Q."/>
            <person name="Paulsen I."/>
            <person name="Zhang H."/>
            <person name="Bastida-Corcuera F.D."/>
            <person name="Simoes-Barbosa A."/>
            <person name="Brown M.T."/>
            <person name="Hayes R.D."/>
            <person name="Mukherjee M."/>
            <person name="Okumura C.Y."/>
            <person name="Schneider R."/>
            <person name="Smith A.J."/>
            <person name="Vanacova S."/>
            <person name="Villalvazo M."/>
            <person name="Haas B.J."/>
            <person name="Pertea M."/>
            <person name="Feldblyum T.V."/>
            <person name="Utterback T.R."/>
            <person name="Shu C.L."/>
            <person name="Osoegawa K."/>
            <person name="de Jong P.J."/>
            <person name="Hrdy I."/>
            <person name="Horvathova L."/>
            <person name="Zubacova Z."/>
            <person name="Dolezal P."/>
            <person name="Malik S.B."/>
            <person name="Logsdon J.M. Jr."/>
            <person name="Henze K."/>
            <person name="Gupta A."/>
            <person name="Wang C.C."/>
            <person name="Dunne R.L."/>
            <person name="Upcroft J.A."/>
            <person name="Upcroft P."/>
            <person name="White O."/>
            <person name="Salzberg S.L."/>
            <person name="Tang P."/>
            <person name="Chiu C.-H."/>
            <person name="Lee Y.-S."/>
            <person name="Embley T.M."/>
            <person name="Coombs G.H."/>
            <person name="Mottram J.C."/>
            <person name="Tachezy J."/>
            <person name="Fraser-Liggett C.M."/>
            <person name="Johnson P.J."/>
        </authorList>
    </citation>
    <scope>NUCLEOTIDE SEQUENCE [LARGE SCALE GENOMIC DNA]</scope>
    <source>
        <strain evidence="1">G3</strain>
    </source>
</reference>
<proteinExistence type="predicted"/>
<gene>
    <name evidence="1" type="ORF">TVAG_331480</name>
</gene>
<dbReference type="InParanoid" id="A2FRL0"/>
<dbReference type="Proteomes" id="UP000001542">
    <property type="component" value="Unassembled WGS sequence"/>
</dbReference>
<sequence>MRYMIEHPPEDYYSMWGINTNPNFMFEADDCYTNTFIKYTPETHEFMWYRKAERRRKWSDFPIATHCSYCFNNYSLYINKQLAFAHTDQANHPFLNKSYLFRTHYCRHDIQRYYPMRPAKIFKDDTELAPPDPRFAYLLDPNFTLDITQTIYTEKDLPTLCNEENNWWIDPSKRILKPKWQYKPD</sequence>
<dbReference type="VEuPathDB" id="TrichDB:TVAGG3_1061130"/>
<dbReference type="EMBL" id="DS113966">
    <property type="protein sequence ID" value="EAX92472.1"/>
    <property type="molecule type" value="Genomic_DNA"/>
</dbReference>
<name>A2FRL0_TRIV3</name>